<dbReference type="AlphaFoldDB" id="A0A4Y8QAR5"/>
<evidence type="ECO:0000313" key="2">
    <source>
        <dbReference type="EMBL" id="TFE91359.1"/>
    </source>
</evidence>
<dbReference type="OrthoDB" id="2627968at2"/>
<name>A0A4Y8QAR5_9BACL</name>
<protein>
    <recommendedName>
        <fullName evidence="4">Signal transduction histidine kinase</fullName>
    </recommendedName>
</protein>
<dbReference type="EMBL" id="MYFO01000002">
    <property type="protein sequence ID" value="TFE91359.1"/>
    <property type="molecule type" value="Genomic_DNA"/>
</dbReference>
<keyword evidence="3" id="KW-1185">Reference proteome</keyword>
<comment type="caution">
    <text evidence="2">The sequence shown here is derived from an EMBL/GenBank/DDBJ whole genome shotgun (WGS) entry which is preliminary data.</text>
</comment>
<proteinExistence type="predicted"/>
<feature type="transmembrane region" description="Helical" evidence="1">
    <location>
        <begin position="35"/>
        <end position="58"/>
    </location>
</feature>
<evidence type="ECO:0008006" key="4">
    <source>
        <dbReference type="Google" id="ProtNLM"/>
    </source>
</evidence>
<gene>
    <name evidence="2" type="ORF">B5M42_02635</name>
</gene>
<accession>A0A4Y8QAR5</accession>
<dbReference type="Proteomes" id="UP000298246">
    <property type="component" value="Unassembled WGS sequence"/>
</dbReference>
<keyword evidence="1" id="KW-1133">Transmembrane helix</keyword>
<evidence type="ECO:0000256" key="1">
    <source>
        <dbReference type="SAM" id="Phobius"/>
    </source>
</evidence>
<keyword evidence="1" id="KW-0812">Transmembrane</keyword>
<evidence type="ECO:0000313" key="3">
    <source>
        <dbReference type="Proteomes" id="UP000298246"/>
    </source>
</evidence>
<sequence length="60" mass="6639">MTESGTILTFIIVSFCLALILILKRDSIAPPMKRYLAILALVMVTMSFVLIVMSFFGLGK</sequence>
<feature type="transmembrane region" description="Helical" evidence="1">
    <location>
        <begin position="6"/>
        <end position="23"/>
    </location>
</feature>
<dbReference type="RefSeq" id="WP_134749430.1">
    <property type="nucleotide sequence ID" value="NZ_MYFO02000004.1"/>
</dbReference>
<keyword evidence="1" id="KW-0472">Membrane</keyword>
<organism evidence="2 3">
    <name type="scientific">Paenibacillus athensensis</name>
    <dbReference type="NCBI Taxonomy" id="1967502"/>
    <lineage>
        <taxon>Bacteria</taxon>
        <taxon>Bacillati</taxon>
        <taxon>Bacillota</taxon>
        <taxon>Bacilli</taxon>
        <taxon>Bacillales</taxon>
        <taxon>Paenibacillaceae</taxon>
        <taxon>Paenibacillus</taxon>
    </lineage>
</organism>
<reference evidence="2 3" key="1">
    <citation type="submission" date="2017-03" db="EMBL/GenBank/DDBJ databases">
        <title>Isolation of Levoglucosan Utilizing Bacteria.</title>
        <authorList>
            <person name="Arya A.S."/>
        </authorList>
    </citation>
    <scope>NUCLEOTIDE SEQUENCE [LARGE SCALE GENOMIC DNA]</scope>
    <source>
        <strain evidence="2 3">MEC069</strain>
    </source>
</reference>